<evidence type="ECO:0000256" key="8">
    <source>
        <dbReference type="ARBA" id="ARBA00023014"/>
    </source>
</evidence>
<comment type="pathway">
    <text evidence="2">Carbohydrate biosynthesis; gluconeogenesis.</text>
</comment>
<dbReference type="Gene3D" id="3.30.1330.90">
    <property type="entry name" value="D-3-phosphoglycerate dehydrogenase, domain 3"/>
    <property type="match status" value="1"/>
</dbReference>
<dbReference type="EC" id="4.3.1.17" evidence="11"/>
<evidence type="ECO:0000313" key="15">
    <source>
        <dbReference type="Proteomes" id="UP001597469"/>
    </source>
</evidence>
<evidence type="ECO:0000256" key="5">
    <source>
        <dbReference type="ARBA" id="ARBA00022485"/>
    </source>
</evidence>
<evidence type="ECO:0000256" key="1">
    <source>
        <dbReference type="ARBA" id="ARBA00001966"/>
    </source>
</evidence>
<organism evidence="14 15">
    <name type="scientific">Spirosoma soli</name>
    <dbReference type="NCBI Taxonomy" id="1770529"/>
    <lineage>
        <taxon>Bacteria</taxon>
        <taxon>Pseudomonadati</taxon>
        <taxon>Bacteroidota</taxon>
        <taxon>Cytophagia</taxon>
        <taxon>Cytophagales</taxon>
        <taxon>Cytophagaceae</taxon>
        <taxon>Spirosoma</taxon>
    </lineage>
</organism>
<keyword evidence="6 11" id="KW-0479">Metal-binding</keyword>
<evidence type="ECO:0000256" key="11">
    <source>
        <dbReference type="RuleBase" id="RU366059"/>
    </source>
</evidence>
<dbReference type="InterPro" id="IPR029009">
    <property type="entry name" value="ASB_dom_sf"/>
</dbReference>
<evidence type="ECO:0000256" key="10">
    <source>
        <dbReference type="ARBA" id="ARBA00049406"/>
    </source>
</evidence>
<evidence type="ECO:0000259" key="12">
    <source>
        <dbReference type="Pfam" id="PF03313"/>
    </source>
</evidence>
<feature type="domain" description="Serine dehydratase-like alpha subunit" evidence="12">
    <location>
        <begin position="190"/>
        <end position="455"/>
    </location>
</feature>
<dbReference type="InterPro" id="IPR005130">
    <property type="entry name" value="Ser_deHydtase-like_asu"/>
</dbReference>
<dbReference type="InterPro" id="IPR005131">
    <property type="entry name" value="Ser_deHydtase_bsu"/>
</dbReference>
<protein>
    <recommendedName>
        <fullName evidence="11">L-serine dehydratase</fullName>
        <ecNumber evidence="11">4.3.1.17</ecNumber>
    </recommendedName>
</protein>
<comment type="cofactor">
    <cofactor evidence="1 11">
        <name>[4Fe-4S] cluster</name>
        <dbReference type="ChEBI" id="CHEBI:49883"/>
    </cofactor>
</comment>
<dbReference type="EMBL" id="JBHULN010000003">
    <property type="protein sequence ID" value="MFD2570421.1"/>
    <property type="molecule type" value="Genomic_DNA"/>
</dbReference>
<keyword evidence="5 11" id="KW-0004">4Fe-4S</keyword>
<keyword evidence="9 11" id="KW-0456">Lyase</keyword>
<dbReference type="NCBIfam" id="TIGR00720">
    <property type="entry name" value="sda_mono"/>
    <property type="match status" value="1"/>
</dbReference>
<dbReference type="Pfam" id="PF03313">
    <property type="entry name" value="SDH_alpha"/>
    <property type="match status" value="1"/>
</dbReference>
<evidence type="ECO:0000256" key="3">
    <source>
        <dbReference type="ARBA" id="ARBA00008636"/>
    </source>
</evidence>
<evidence type="ECO:0000256" key="9">
    <source>
        <dbReference type="ARBA" id="ARBA00023239"/>
    </source>
</evidence>
<comment type="caution">
    <text evidence="14">The sequence shown here is derived from an EMBL/GenBank/DDBJ whole genome shotgun (WGS) entry which is preliminary data.</text>
</comment>
<keyword evidence="4 11" id="KW-0312">Gluconeogenesis</keyword>
<dbReference type="Pfam" id="PF03315">
    <property type="entry name" value="SDH_beta"/>
    <property type="match status" value="1"/>
</dbReference>
<dbReference type="GO" id="GO:0003941">
    <property type="term" value="F:L-serine ammonia-lyase activity"/>
    <property type="evidence" value="ECO:0007669"/>
    <property type="project" value="UniProtKB-EC"/>
</dbReference>
<gene>
    <name evidence="14" type="ORF">ACFSUS_07235</name>
</gene>
<dbReference type="PANTHER" id="PTHR30182">
    <property type="entry name" value="L-SERINE DEHYDRATASE"/>
    <property type="match status" value="1"/>
</dbReference>
<evidence type="ECO:0000313" key="14">
    <source>
        <dbReference type="EMBL" id="MFD2570421.1"/>
    </source>
</evidence>
<keyword evidence="15" id="KW-1185">Reference proteome</keyword>
<comment type="similarity">
    <text evidence="3 11">Belongs to the iron-sulfur dependent L-serine dehydratase family.</text>
</comment>
<dbReference type="PANTHER" id="PTHR30182:SF1">
    <property type="entry name" value="L-SERINE DEHYDRATASE 1"/>
    <property type="match status" value="1"/>
</dbReference>
<evidence type="ECO:0000256" key="2">
    <source>
        <dbReference type="ARBA" id="ARBA00004742"/>
    </source>
</evidence>
<keyword evidence="8 11" id="KW-0411">Iron-sulfur</keyword>
<reference evidence="15" key="1">
    <citation type="journal article" date="2019" name="Int. J. Syst. Evol. Microbiol.">
        <title>The Global Catalogue of Microorganisms (GCM) 10K type strain sequencing project: providing services to taxonomists for standard genome sequencing and annotation.</title>
        <authorList>
            <consortium name="The Broad Institute Genomics Platform"/>
            <consortium name="The Broad Institute Genome Sequencing Center for Infectious Disease"/>
            <person name="Wu L."/>
            <person name="Ma J."/>
        </authorList>
    </citation>
    <scope>NUCLEOTIDE SEQUENCE [LARGE SCALE GENOMIC DNA]</scope>
    <source>
        <strain evidence="15">KCTC 42805</strain>
    </source>
</reference>
<dbReference type="SUPFAM" id="SSF143548">
    <property type="entry name" value="Serine metabolism enzymes domain"/>
    <property type="match status" value="1"/>
</dbReference>
<sequence length="461" mass="48942">MTSSTPITTSVFDLFKVGPGPSSSHTIGPMKAAFDFRQRLGSLSPDVAQQADAIHVHLYGSLSATGKGHGTDRAVVAGLLGWQPETTDPDALLGLLKDSAVVYAVPVGDRTISIGPEQIYFQRKRYDSPYANTMVLQLLAHDQVLLEAEYYSIGGGFIIRKGEPETPLTTASVPYPYSSMAELKALLKAHSLTLDELLITNEMRLTGKSRSEVNRRLDQILDFMHKAVRRGLRQKGTLPGSIKLSRKAPILFQQAKGMSHSSDSFLIFLNAYCLAASEENAAGGIVVTAPTSGASGVIPGLTYLAKHHFHYDRATLRAGMLAAAAVGFLVKHNASISGAEMGCMGEIGTASAMGAAFLTRCAQPNGSISAIEAAAEIAIEHHLGMTCDPIGGYVQIPCIERNAMGAVKAYNAFLLATSGAASFQKISLDAVIKVMKATGRDMSTKYKETSEAGLALSATEC</sequence>
<accession>A0ABW5M1G0</accession>
<keyword evidence="7 11" id="KW-0408">Iron</keyword>
<comment type="catalytic activity">
    <reaction evidence="10 11">
        <text>L-serine = pyruvate + NH4(+)</text>
        <dbReference type="Rhea" id="RHEA:19169"/>
        <dbReference type="ChEBI" id="CHEBI:15361"/>
        <dbReference type="ChEBI" id="CHEBI:28938"/>
        <dbReference type="ChEBI" id="CHEBI:33384"/>
        <dbReference type="EC" id="4.3.1.17"/>
    </reaction>
</comment>
<evidence type="ECO:0000256" key="6">
    <source>
        <dbReference type="ARBA" id="ARBA00022723"/>
    </source>
</evidence>
<dbReference type="InterPro" id="IPR051318">
    <property type="entry name" value="Fe-S_L-Ser"/>
</dbReference>
<name>A0ABW5M1G0_9BACT</name>
<feature type="domain" description="Serine dehydratase beta chain" evidence="13">
    <location>
        <begin position="10"/>
        <end position="162"/>
    </location>
</feature>
<evidence type="ECO:0000259" key="13">
    <source>
        <dbReference type="Pfam" id="PF03315"/>
    </source>
</evidence>
<dbReference type="RefSeq" id="WP_381521076.1">
    <property type="nucleotide sequence ID" value="NZ_JBHULN010000003.1"/>
</dbReference>
<evidence type="ECO:0000256" key="7">
    <source>
        <dbReference type="ARBA" id="ARBA00023004"/>
    </source>
</evidence>
<dbReference type="Proteomes" id="UP001597469">
    <property type="component" value="Unassembled WGS sequence"/>
</dbReference>
<proteinExistence type="inferred from homology"/>
<evidence type="ECO:0000256" key="4">
    <source>
        <dbReference type="ARBA" id="ARBA00022432"/>
    </source>
</evidence>
<dbReference type="InterPro" id="IPR004644">
    <property type="entry name" value="Fe-S_L-Ser_mono"/>
</dbReference>